<dbReference type="EMBL" id="ML179077">
    <property type="protein sequence ID" value="THV02413.1"/>
    <property type="molecule type" value="Genomic_DNA"/>
</dbReference>
<organism evidence="1 2">
    <name type="scientific">Dendrothele bispora (strain CBS 962.96)</name>
    <dbReference type="NCBI Taxonomy" id="1314807"/>
    <lineage>
        <taxon>Eukaryota</taxon>
        <taxon>Fungi</taxon>
        <taxon>Dikarya</taxon>
        <taxon>Basidiomycota</taxon>
        <taxon>Agaricomycotina</taxon>
        <taxon>Agaricomycetes</taxon>
        <taxon>Agaricomycetidae</taxon>
        <taxon>Agaricales</taxon>
        <taxon>Agaricales incertae sedis</taxon>
        <taxon>Dendrothele</taxon>
    </lineage>
</organism>
<name>A0A4S8MI67_DENBC</name>
<sequence length="155" mass="17101">MKYLYPTAHLIQDLPPPLLSLKIARHSPCSLCSCSGLNPPPGIHVVTDDTPIETSLGGLSQYGSDEEENPSYLSICACSHSVNEHGADEHEIGSEEFRRRSLVAIRLDELLQDVGKLLDFEYTDEDIANLRQRMKLPVSIVAPSHDLSPGKHCLQ</sequence>
<reference evidence="1 2" key="1">
    <citation type="journal article" date="2019" name="Nat. Ecol. Evol.">
        <title>Megaphylogeny resolves global patterns of mushroom evolution.</title>
        <authorList>
            <person name="Varga T."/>
            <person name="Krizsan K."/>
            <person name="Foldi C."/>
            <person name="Dima B."/>
            <person name="Sanchez-Garcia M."/>
            <person name="Sanchez-Ramirez S."/>
            <person name="Szollosi G.J."/>
            <person name="Szarkandi J.G."/>
            <person name="Papp V."/>
            <person name="Albert L."/>
            <person name="Andreopoulos W."/>
            <person name="Angelini C."/>
            <person name="Antonin V."/>
            <person name="Barry K.W."/>
            <person name="Bougher N.L."/>
            <person name="Buchanan P."/>
            <person name="Buyck B."/>
            <person name="Bense V."/>
            <person name="Catcheside P."/>
            <person name="Chovatia M."/>
            <person name="Cooper J."/>
            <person name="Damon W."/>
            <person name="Desjardin D."/>
            <person name="Finy P."/>
            <person name="Geml J."/>
            <person name="Haridas S."/>
            <person name="Hughes K."/>
            <person name="Justo A."/>
            <person name="Karasinski D."/>
            <person name="Kautmanova I."/>
            <person name="Kiss B."/>
            <person name="Kocsube S."/>
            <person name="Kotiranta H."/>
            <person name="LaButti K.M."/>
            <person name="Lechner B.E."/>
            <person name="Liimatainen K."/>
            <person name="Lipzen A."/>
            <person name="Lukacs Z."/>
            <person name="Mihaltcheva S."/>
            <person name="Morgado L.N."/>
            <person name="Niskanen T."/>
            <person name="Noordeloos M.E."/>
            <person name="Ohm R.A."/>
            <person name="Ortiz-Santana B."/>
            <person name="Ovrebo C."/>
            <person name="Racz N."/>
            <person name="Riley R."/>
            <person name="Savchenko A."/>
            <person name="Shiryaev A."/>
            <person name="Soop K."/>
            <person name="Spirin V."/>
            <person name="Szebenyi C."/>
            <person name="Tomsovsky M."/>
            <person name="Tulloss R.E."/>
            <person name="Uehling J."/>
            <person name="Grigoriev I.V."/>
            <person name="Vagvolgyi C."/>
            <person name="Papp T."/>
            <person name="Martin F.M."/>
            <person name="Miettinen O."/>
            <person name="Hibbett D.S."/>
            <person name="Nagy L.G."/>
        </authorList>
    </citation>
    <scope>NUCLEOTIDE SEQUENCE [LARGE SCALE GENOMIC DNA]</scope>
    <source>
        <strain evidence="1 2">CBS 962.96</strain>
    </source>
</reference>
<gene>
    <name evidence="1" type="ORF">K435DRAFT_653512</name>
</gene>
<dbReference type="Proteomes" id="UP000297245">
    <property type="component" value="Unassembled WGS sequence"/>
</dbReference>
<dbReference type="AlphaFoldDB" id="A0A4S8MI67"/>
<dbReference type="OrthoDB" id="128536at2759"/>
<accession>A0A4S8MI67</accession>
<evidence type="ECO:0000313" key="2">
    <source>
        <dbReference type="Proteomes" id="UP000297245"/>
    </source>
</evidence>
<protein>
    <submittedName>
        <fullName evidence="1">Uncharacterized protein</fullName>
    </submittedName>
</protein>
<proteinExistence type="predicted"/>
<keyword evidence="2" id="KW-1185">Reference proteome</keyword>
<evidence type="ECO:0000313" key="1">
    <source>
        <dbReference type="EMBL" id="THV02413.1"/>
    </source>
</evidence>